<keyword evidence="1 2" id="KW-0119">Carbohydrate metabolism</keyword>
<dbReference type="HAMAP" id="MF_01270">
    <property type="entry name" value="AnhMurNAc_kinase"/>
    <property type="match status" value="1"/>
</dbReference>
<dbReference type="GO" id="GO:0005524">
    <property type="term" value="F:ATP binding"/>
    <property type="evidence" value="ECO:0007669"/>
    <property type="project" value="UniProtKB-UniRule"/>
</dbReference>
<dbReference type="GO" id="GO:0097175">
    <property type="term" value="P:1,6-anhydro-N-acetyl-beta-muramic acid catabolic process"/>
    <property type="evidence" value="ECO:0007669"/>
    <property type="project" value="UniProtKB-UniRule"/>
</dbReference>
<dbReference type="GO" id="GO:0006040">
    <property type="term" value="P:amino sugar metabolic process"/>
    <property type="evidence" value="ECO:0007669"/>
    <property type="project" value="InterPro"/>
</dbReference>
<proteinExistence type="inferred from homology"/>
<dbReference type="NCBIfam" id="NF007141">
    <property type="entry name" value="PRK09585.1-5"/>
    <property type="match status" value="1"/>
</dbReference>
<evidence type="ECO:0000256" key="2">
    <source>
        <dbReference type="HAMAP-Rule" id="MF_01270"/>
    </source>
</evidence>
<organism evidence="3 4">
    <name type="scientific">Sphingomonas taxi</name>
    <dbReference type="NCBI Taxonomy" id="1549858"/>
    <lineage>
        <taxon>Bacteria</taxon>
        <taxon>Pseudomonadati</taxon>
        <taxon>Pseudomonadota</taxon>
        <taxon>Alphaproteobacteria</taxon>
        <taxon>Sphingomonadales</taxon>
        <taxon>Sphingomonadaceae</taxon>
        <taxon>Sphingomonas</taxon>
    </lineage>
</organism>
<comment type="similarity">
    <text evidence="2">Belongs to the anhydro-N-acetylmuramic acid kinase family.</text>
</comment>
<name>A0A2W5B492_9SPHN</name>
<keyword evidence="2 3" id="KW-0418">Kinase</keyword>
<dbReference type="GO" id="GO:0009254">
    <property type="term" value="P:peptidoglycan turnover"/>
    <property type="evidence" value="ECO:0007669"/>
    <property type="project" value="UniProtKB-UniRule"/>
</dbReference>
<dbReference type="Pfam" id="PF03702">
    <property type="entry name" value="AnmK"/>
    <property type="match status" value="1"/>
</dbReference>
<dbReference type="UniPathway" id="UPA00544"/>
<feature type="binding site" evidence="2">
    <location>
        <begin position="9"/>
        <end position="16"/>
    </location>
    <ligand>
        <name>ATP</name>
        <dbReference type="ChEBI" id="CHEBI:30616"/>
    </ligand>
</feature>
<evidence type="ECO:0000256" key="1">
    <source>
        <dbReference type="ARBA" id="ARBA00023277"/>
    </source>
</evidence>
<protein>
    <recommendedName>
        <fullName evidence="2">Anhydro-N-acetylmuramic acid kinase</fullName>
        <ecNumber evidence="2">2.7.1.170</ecNumber>
    </recommendedName>
    <alternativeName>
        <fullName evidence="2">AnhMurNAc kinase</fullName>
    </alternativeName>
</protein>
<comment type="pathway">
    <text evidence="2">Cell wall biogenesis; peptidoglycan recycling.</text>
</comment>
<dbReference type="Proteomes" id="UP000249555">
    <property type="component" value="Unassembled WGS sequence"/>
</dbReference>
<dbReference type="PANTHER" id="PTHR30605:SF0">
    <property type="entry name" value="ANHYDRO-N-ACETYLMURAMIC ACID KINASE"/>
    <property type="match status" value="1"/>
</dbReference>
<dbReference type="SUPFAM" id="SSF53067">
    <property type="entry name" value="Actin-like ATPase domain"/>
    <property type="match status" value="1"/>
</dbReference>
<dbReference type="UniPathway" id="UPA00343"/>
<dbReference type="EMBL" id="QFMX01000004">
    <property type="protein sequence ID" value="PZO75488.1"/>
    <property type="molecule type" value="Genomic_DNA"/>
</dbReference>
<dbReference type="AlphaFoldDB" id="A0A2W5B492"/>
<dbReference type="GO" id="GO:0016773">
    <property type="term" value="F:phosphotransferase activity, alcohol group as acceptor"/>
    <property type="evidence" value="ECO:0007669"/>
    <property type="project" value="UniProtKB-UniRule"/>
</dbReference>
<gene>
    <name evidence="2" type="primary">anmK</name>
    <name evidence="3" type="ORF">DI640_05175</name>
</gene>
<dbReference type="GO" id="GO:0016301">
    <property type="term" value="F:kinase activity"/>
    <property type="evidence" value="ECO:0007669"/>
    <property type="project" value="UniProtKB-KW"/>
</dbReference>
<dbReference type="InterPro" id="IPR043129">
    <property type="entry name" value="ATPase_NBD"/>
</dbReference>
<comment type="pathway">
    <text evidence="2">Amino-sugar metabolism; 1,6-anhydro-N-acetylmuramate degradation.</text>
</comment>
<evidence type="ECO:0000313" key="4">
    <source>
        <dbReference type="Proteomes" id="UP000249555"/>
    </source>
</evidence>
<keyword evidence="2" id="KW-0067">ATP-binding</keyword>
<dbReference type="PANTHER" id="PTHR30605">
    <property type="entry name" value="ANHYDRO-N-ACETYLMURAMIC ACID KINASE"/>
    <property type="match status" value="1"/>
</dbReference>
<comment type="catalytic activity">
    <reaction evidence="2">
        <text>1,6-anhydro-N-acetyl-beta-muramate + ATP + H2O = N-acetyl-D-muramate 6-phosphate + ADP + H(+)</text>
        <dbReference type="Rhea" id="RHEA:24952"/>
        <dbReference type="ChEBI" id="CHEBI:15377"/>
        <dbReference type="ChEBI" id="CHEBI:15378"/>
        <dbReference type="ChEBI" id="CHEBI:30616"/>
        <dbReference type="ChEBI" id="CHEBI:58690"/>
        <dbReference type="ChEBI" id="CHEBI:58722"/>
        <dbReference type="ChEBI" id="CHEBI:456216"/>
        <dbReference type="EC" id="2.7.1.170"/>
    </reaction>
</comment>
<keyword evidence="2" id="KW-0547">Nucleotide-binding</keyword>
<dbReference type="Gene3D" id="3.30.420.40">
    <property type="match status" value="2"/>
</dbReference>
<sequence length="380" mass="39300">MLAIGLMSGTSLDGIDAALIETDGEAFVRPIAFRGEPYSDAARAELAEATRMALTFDKPRASPPVVAAGELVTRAHVFAVHKLLADAGVAGAEVDVIGFHGQTIAHRPDRRWTWQIGDGAAVARATGITTVSDFRSADVAAGGQGAPLLPVYHAALAAGLEGPVAVLNLGGVGNITFIPGGTDMHDSREMSPERAQMADRDGLVAFDTGPANGLIDSWVEVETGARYDAGGALAASGRVDETVLTAMLDHPFFDAPPPKSLDRNDFTIQPARGLSAADGAATLTAFTAATVVEALRHLPARPVRLLVAGGGRHNPTMLAMIAERTGLKVEPTDVLGWNGDALEAEGFAYMAVRTLRGLAISFPGTTGVPVAMAGGVVDRV</sequence>
<comment type="function">
    <text evidence="2">Catalyzes the specific phosphorylation of 1,6-anhydro-N-acetylmuramic acid (anhMurNAc) with the simultaneous cleavage of the 1,6-anhydro ring, generating MurNAc-6-P. Is required for the utilization of anhMurNAc either imported from the medium or derived from its own cell wall murein, and thus plays a role in cell wall recycling.</text>
</comment>
<reference evidence="3 4" key="1">
    <citation type="submission" date="2017-08" db="EMBL/GenBank/DDBJ databases">
        <title>Infants hospitalized years apart are colonized by the same room-sourced microbial strains.</title>
        <authorList>
            <person name="Brooks B."/>
            <person name="Olm M.R."/>
            <person name="Firek B.A."/>
            <person name="Baker R."/>
            <person name="Thomas B.C."/>
            <person name="Morowitz M.J."/>
            <person name="Banfield J.F."/>
        </authorList>
    </citation>
    <scope>NUCLEOTIDE SEQUENCE [LARGE SCALE GENOMIC DNA]</scope>
    <source>
        <strain evidence="3">S2_018_000_R3_119</strain>
    </source>
</reference>
<dbReference type="InterPro" id="IPR005338">
    <property type="entry name" value="Anhydro_N_Ac-Mur_kinase"/>
</dbReference>
<comment type="caution">
    <text evidence="3">The sequence shown here is derived from an EMBL/GenBank/DDBJ whole genome shotgun (WGS) entry which is preliminary data.</text>
</comment>
<accession>A0A2W5B492</accession>
<dbReference type="EC" id="2.7.1.170" evidence="2"/>
<keyword evidence="2" id="KW-0808">Transferase</keyword>
<evidence type="ECO:0000313" key="3">
    <source>
        <dbReference type="EMBL" id="PZO75488.1"/>
    </source>
</evidence>